<evidence type="ECO:0000313" key="6">
    <source>
        <dbReference type="Proteomes" id="UP000235387"/>
    </source>
</evidence>
<accession>A0A2N7LDY8</accession>
<dbReference type="Gene3D" id="3.90.550.10">
    <property type="entry name" value="Spore Coat Polysaccharide Biosynthesis Protein SpsA, Chain A"/>
    <property type="match status" value="1"/>
</dbReference>
<name>A0A2N7LDY8_9GAMM</name>
<dbReference type="Pfam" id="PF00535">
    <property type="entry name" value="Glycos_transf_2"/>
    <property type="match status" value="1"/>
</dbReference>
<evidence type="ECO:0000256" key="1">
    <source>
        <dbReference type="ARBA" id="ARBA00006739"/>
    </source>
</evidence>
<dbReference type="Proteomes" id="UP000235387">
    <property type="component" value="Unassembled WGS sequence"/>
</dbReference>
<dbReference type="AlphaFoldDB" id="A0A2N7LDY8"/>
<keyword evidence="2" id="KW-0328">Glycosyltransferase</keyword>
<protein>
    <submittedName>
        <fullName evidence="5">Glycosyl transferase</fullName>
    </submittedName>
</protein>
<dbReference type="PANTHER" id="PTHR43685:SF5">
    <property type="entry name" value="GLYCOSYLTRANSFERASE EPSE-RELATED"/>
    <property type="match status" value="1"/>
</dbReference>
<dbReference type="SUPFAM" id="SSF53448">
    <property type="entry name" value="Nucleotide-diphospho-sugar transferases"/>
    <property type="match status" value="1"/>
</dbReference>
<dbReference type="GO" id="GO:0016757">
    <property type="term" value="F:glycosyltransferase activity"/>
    <property type="evidence" value="ECO:0007669"/>
    <property type="project" value="UniProtKB-KW"/>
</dbReference>
<dbReference type="RefSeq" id="WP_102319555.1">
    <property type="nucleotide sequence ID" value="NZ_MCYQ01000079.1"/>
</dbReference>
<evidence type="ECO:0000259" key="4">
    <source>
        <dbReference type="Pfam" id="PF00535"/>
    </source>
</evidence>
<keyword evidence="3 5" id="KW-0808">Transferase</keyword>
<evidence type="ECO:0000313" key="5">
    <source>
        <dbReference type="EMBL" id="PMN93490.1"/>
    </source>
</evidence>
<dbReference type="InterPro" id="IPR029044">
    <property type="entry name" value="Nucleotide-diphossugar_trans"/>
</dbReference>
<dbReference type="PANTHER" id="PTHR43685">
    <property type="entry name" value="GLYCOSYLTRANSFERASE"/>
    <property type="match status" value="1"/>
</dbReference>
<gene>
    <name evidence="5" type="ORF">BCT23_12590</name>
</gene>
<sequence length="271" mass="31218">MENVAVIMSVYRSDCLSDLMVAVNSILGQTYKNIHLYLFRDGEVPENIQSYLDTISENDQVYLYQSPSNNGLAKALNKLIDRVVSSKDYAFVARMDSDDISRPARIERQVDFLRRNPDVDVCGTSCKEFGASFALAEKHLPTTHLELLEFSITRCPFIHPTVMFRIRVFDSGIRYPTETAFTEDMALWLELLTQGYKFSNINEILLDYRLNENTIKRRKGLDKAISEVKVRLLHMVKLERISIKSVLLILSRLAFHLLPNSLMRLAYKNAR</sequence>
<feature type="domain" description="Glycosyltransferase 2-like" evidence="4">
    <location>
        <begin position="6"/>
        <end position="140"/>
    </location>
</feature>
<evidence type="ECO:0000256" key="2">
    <source>
        <dbReference type="ARBA" id="ARBA00022676"/>
    </source>
</evidence>
<dbReference type="InterPro" id="IPR050834">
    <property type="entry name" value="Glycosyltransf_2"/>
</dbReference>
<reference evidence="6" key="1">
    <citation type="submission" date="2016-07" db="EMBL/GenBank/DDBJ databases">
        <title>Nontailed viruses are major unrecognized killers of bacteria in the ocean.</title>
        <authorList>
            <person name="Kauffman K."/>
            <person name="Hussain F."/>
            <person name="Yang J."/>
            <person name="Arevalo P."/>
            <person name="Brown J."/>
            <person name="Cutler M."/>
            <person name="Kelly L."/>
            <person name="Polz M.F."/>
        </authorList>
    </citation>
    <scope>NUCLEOTIDE SEQUENCE [LARGE SCALE GENOMIC DNA]</scope>
    <source>
        <strain evidence="6">10N.261.45.A10</strain>
    </source>
</reference>
<evidence type="ECO:0000256" key="3">
    <source>
        <dbReference type="ARBA" id="ARBA00022679"/>
    </source>
</evidence>
<comment type="similarity">
    <text evidence="1">Belongs to the glycosyltransferase 2 family.</text>
</comment>
<comment type="caution">
    <text evidence="5">The sequence shown here is derived from an EMBL/GenBank/DDBJ whole genome shotgun (WGS) entry which is preliminary data.</text>
</comment>
<organism evidence="5 6">
    <name type="scientific">Enterovibrio norvegicus</name>
    <dbReference type="NCBI Taxonomy" id="188144"/>
    <lineage>
        <taxon>Bacteria</taxon>
        <taxon>Pseudomonadati</taxon>
        <taxon>Pseudomonadota</taxon>
        <taxon>Gammaproteobacteria</taxon>
        <taxon>Vibrionales</taxon>
        <taxon>Vibrionaceae</taxon>
        <taxon>Enterovibrio</taxon>
    </lineage>
</organism>
<proteinExistence type="inferred from homology"/>
<dbReference type="EMBL" id="MDAL01000013">
    <property type="protein sequence ID" value="PMN93490.1"/>
    <property type="molecule type" value="Genomic_DNA"/>
</dbReference>
<dbReference type="InterPro" id="IPR001173">
    <property type="entry name" value="Glyco_trans_2-like"/>
</dbReference>